<dbReference type="InterPro" id="IPR026412">
    <property type="entry name" value="rSAM_Cxxx_rpt"/>
</dbReference>
<dbReference type="Gene3D" id="3.20.20.70">
    <property type="entry name" value="Aldolase class I"/>
    <property type="match status" value="2"/>
</dbReference>
<dbReference type="AlphaFoldDB" id="A0A1S8L0P2"/>
<evidence type="ECO:0000256" key="3">
    <source>
        <dbReference type="ARBA" id="ARBA00023004"/>
    </source>
</evidence>
<dbReference type="Pfam" id="PF04055">
    <property type="entry name" value="Radical_SAM"/>
    <property type="match status" value="1"/>
</dbReference>
<gene>
    <name evidence="5" type="primary">moaA_4</name>
    <name evidence="5" type="ORF">CROST_017350</name>
</gene>
<evidence type="ECO:0000256" key="4">
    <source>
        <dbReference type="ARBA" id="ARBA00023014"/>
    </source>
</evidence>
<dbReference type="GO" id="GO:0016491">
    <property type="term" value="F:oxidoreductase activity"/>
    <property type="evidence" value="ECO:0007669"/>
    <property type="project" value="InterPro"/>
</dbReference>
<dbReference type="SFLD" id="SFLDG01067">
    <property type="entry name" value="SPASM/twitch_domain_containing"/>
    <property type="match status" value="1"/>
</dbReference>
<dbReference type="KEGG" id="crw:CROST_017350"/>
<dbReference type="InterPro" id="IPR026401">
    <property type="entry name" value="CXXX_matur"/>
</dbReference>
<dbReference type="GO" id="GO:0051536">
    <property type="term" value="F:iron-sulfur cluster binding"/>
    <property type="evidence" value="ECO:0007669"/>
    <property type="project" value="UniProtKB-KW"/>
</dbReference>
<dbReference type="EMBL" id="CP096983">
    <property type="protein sequence ID" value="URZ11019.1"/>
    <property type="molecule type" value="Genomic_DNA"/>
</dbReference>
<reference evidence="5 6" key="1">
    <citation type="submission" date="2022-04" db="EMBL/GenBank/DDBJ databases">
        <title>Genome sequence of C. roseum typestrain.</title>
        <authorList>
            <person name="Poehlein A."/>
            <person name="Schoch T."/>
            <person name="Duerre P."/>
            <person name="Daniel R."/>
        </authorList>
    </citation>
    <scope>NUCLEOTIDE SEQUENCE [LARGE SCALE GENOMIC DNA]</scope>
    <source>
        <strain evidence="5 6">DSM 7320</strain>
    </source>
</reference>
<organism evidence="5 6">
    <name type="scientific">Clostridium felsineum</name>
    <dbReference type="NCBI Taxonomy" id="36839"/>
    <lineage>
        <taxon>Bacteria</taxon>
        <taxon>Bacillati</taxon>
        <taxon>Bacillota</taxon>
        <taxon>Clostridia</taxon>
        <taxon>Eubacteriales</taxon>
        <taxon>Clostridiaceae</taxon>
        <taxon>Clostridium</taxon>
    </lineage>
</organism>
<dbReference type="GO" id="GO:0046872">
    <property type="term" value="F:metal ion binding"/>
    <property type="evidence" value="ECO:0007669"/>
    <property type="project" value="UniProtKB-KW"/>
</dbReference>
<dbReference type="InterPro" id="IPR023867">
    <property type="entry name" value="Sulphatase_maturase_rSAM"/>
</dbReference>
<dbReference type="InterPro" id="IPR058240">
    <property type="entry name" value="rSAM_sf"/>
</dbReference>
<dbReference type="SUPFAM" id="SSF102114">
    <property type="entry name" value="Radical SAM enzymes"/>
    <property type="match status" value="1"/>
</dbReference>
<dbReference type="PANTHER" id="PTHR43273:SF8">
    <property type="entry name" value="RADICAL SAM DOMAIN PROTEIN"/>
    <property type="match status" value="1"/>
</dbReference>
<keyword evidence="6" id="KW-1185">Reference proteome</keyword>
<dbReference type="InterPro" id="IPR013785">
    <property type="entry name" value="Aldolase_TIM"/>
</dbReference>
<dbReference type="CDD" id="cd01335">
    <property type="entry name" value="Radical_SAM"/>
    <property type="match status" value="1"/>
</dbReference>
<dbReference type="PANTHER" id="PTHR43273">
    <property type="entry name" value="ANAEROBIC SULFATASE-MATURATING ENZYME HOMOLOG ASLB-RELATED"/>
    <property type="match status" value="1"/>
</dbReference>
<dbReference type="STRING" id="84029.CROST_33470"/>
<protein>
    <submittedName>
        <fullName evidence="5">GTP 3',8-cyclase</fullName>
    </submittedName>
</protein>
<dbReference type="SFLD" id="SFLDG01384">
    <property type="entry name" value="thioether_bond_formation_requi"/>
    <property type="match status" value="1"/>
</dbReference>
<dbReference type="NCBIfam" id="TIGR04119">
    <property type="entry name" value="CXXX_matur"/>
    <property type="match status" value="1"/>
</dbReference>
<dbReference type="SFLD" id="SFLDS00029">
    <property type="entry name" value="Radical_SAM"/>
    <property type="match status" value="1"/>
</dbReference>
<dbReference type="RefSeq" id="WP_077836198.1">
    <property type="nucleotide sequence ID" value="NZ_CP096983.1"/>
</dbReference>
<keyword evidence="3" id="KW-0408">Iron</keyword>
<name>A0A1S8L0P2_9CLOT</name>
<evidence type="ECO:0000256" key="1">
    <source>
        <dbReference type="ARBA" id="ARBA00022691"/>
    </source>
</evidence>
<evidence type="ECO:0000313" key="5">
    <source>
        <dbReference type="EMBL" id="URZ11019.1"/>
    </source>
</evidence>
<evidence type="ECO:0000256" key="2">
    <source>
        <dbReference type="ARBA" id="ARBA00022723"/>
    </source>
</evidence>
<dbReference type="SFLD" id="SFLDG01386">
    <property type="entry name" value="main_SPASM_domain-containing"/>
    <property type="match status" value="1"/>
</dbReference>
<proteinExistence type="predicted"/>
<keyword evidence="4" id="KW-0411">Iron-sulfur</keyword>
<accession>A0A1S8L0P2</accession>
<sequence length="713" mass="81781">MMTKNNIKMGQLPDEWGEGKVKEILFSVTEACNLACKYCYMKGKNTKNKMSFETAKKAVDYILSKRELFNEKSVVWEFIGGEPFLEIDLIDKVSDYIKLKMYTENHPWFNKYMFNFSTNGLLYNTPKVQKYIKKNRGHISIGISVDGNKIKHDLQRVRLDGSGSYDDVLKNVPLWLKQFPEASTKATFAHDDLPYLKDSIISLWNNGIKIVAANVVFESAWHDGDDTIFEEQLKKLADYVLENKMWEEYSVRFFSPNIGFPLTEEEKKSNFCGSGRMLAMDYKGDFFPCIRFLDFTMTNKKGLCIGNVDKGINTDKLRPFQALTLESQSTNECINCEVASGCAWCTGFNYDAADTDTIYQRATFICKMHKANVRATEYFWDKFTKSTGMISPREKCKKANEVLQTDKFLQFIMNDNITPHCTYKNKRNTQRTMSNELVKKGLDFANKNRFKPVFLGNAQGYSDKGINIVSSENKGVPKNSIVIFDNNVNSSIEFEGNCILLLCRNNIPKLADFIKKLCKFSLRINVILQDIEEWTSEDIKIYSIQLDKLKDVIVSSYTEKNAVEINILTDRLNLKEMSNCDAGTSTYSLAPNGKIYLCPAFYFDDEASYIGDIESGINVKNAQLLDIKNAPICSVCDSYHCRRCKYLNKKLTNELNTPSHIQCEISHIERNKTRELQKELIIRKLIPNMGQIIEINYLDPLNIITKKGEVKNA</sequence>
<keyword evidence="2" id="KW-0479">Metal-binding</keyword>
<dbReference type="InterPro" id="IPR007197">
    <property type="entry name" value="rSAM"/>
</dbReference>
<keyword evidence="1" id="KW-0949">S-adenosyl-L-methionine</keyword>
<dbReference type="Proteomes" id="UP000190951">
    <property type="component" value="Chromosome"/>
</dbReference>
<dbReference type="NCBIfam" id="TIGR04115">
    <property type="entry name" value="rSAM_Cxxx_rpt"/>
    <property type="match status" value="1"/>
</dbReference>
<evidence type="ECO:0000313" key="6">
    <source>
        <dbReference type="Proteomes" id="UP000190951"/>
    </source>
</evidence>